<keyword evidence="3" id="KW-1185">Reference proteome</keyword>
<protein>
    <recommendedName>
        <fullName evidence="4">Transmembrane protein</fullName>
    </recommendedName>
</protein>
<dbReference type="EMBL" id="LNIX01000001">
    <property type="protein sequence ID" value="OXA64282.1"/>
    <property type="molecule type" value="Genomic_DNA"/>
</dbReference>
<feature type="transmembrane region" description="Helical" evidence="1">
    <location>
        <begin position="163"/>
        <end position="182"/>
    </location>
</feature>
<dbReference type="AlphaFoldDB" id="A0A226F3C4"/>
<evidence type="ECO:0000313" key="3">
    <source>
        <dbReference type="Proteomes" id="UP000198287"/>
    </source>
</evidence>
<comment type="caution">
    <text evidence="2">The sequence shown here is derived from an EMBL/GenBank/DDBJ whole genome shotgun (WGS) entry which is preliminary data.</text>
</comment>
<keyword evidence="1" id="KW-0812">Transmembrane</keyword>
<keyword evidence="1" id="KW-0472">Membrane</keyword>
<feature type="transmembrane region" description="Helical" evidence="1">
    <location>
        <begin position="112"/>
        <end position="136"/>
    </location>
</feature>
<gene>
    <name evidence="2" type="ORF">Fcan01_01632</name>
</gene>
<evidence type="ECO:0008006" key="4">
    <source>
        <dbReference type="Google" id="ProtNLM"/>
    </source>
</evidence>
<organism evidence="2 3">
    <name type="scientific">Folsomia candida</name>
    <name type="common">Springtail</name>
    <dbReference type="NCBI Taxonomy" id="158441"/>
    <lineage>
        <taxon>Eukaryota</taxon>
        <taxon>Metazoa</taxon>
        <taxon>Ecdysozoa</taxon>
        <taxon>Arthropoda</taxon>
        <taxon>Hexapoda</taxon>
        <taxon>Collembola</taxon>
        <taxon>Entomobryomorpha</taxon>
        <taxon>Isotomoidea</taxon>
        <taxon>Isotomidae</taxon>
        <taxon>Proisotominae</taxon>
        <taxon>Folsomia</taxon>
    </lineage>
</organism>
<reference evidence="2 3" key="1">
    <citation type="submission" date="2015-12" db="EMBL/GenBank/DDBJ databases">
        <title>The genome of Folsomia candida.</title>
        <authorList>
            <person name="Faddeeva A."/>
            <person name="Derks M.F."/>
            <person name="Anvar Y."/>
            <person name="Smit S."/>
            <person name="Van Straalen N."/>
            <person name="Roelofs D."/>
        </authorList>
    </citation>
    <scope>NUCLEOTIDE SEQUENCE [LARGE SCALE GENOMIC DNA]</scope>
    <source>
        <strain evidence="2 3">VU population</strain>
        <tissue evidence="2">Whole body</tissue>
    </source>
</reference>
<name>A0A226F3C4_FOLCA</name>
<accession>A0A226F3C4</accession>
<feature type="transmembrane region" description="Helical" evidence="1">
    <location>
        <begin position="70"/>
        <end position="91"/>
    </location>
</feature>
<dbReference type="Proteomes" id="UP000198287">
    <property type="component" value="Unassembled WGS sequence"/>
</dbReference>
<keyword evidence="1" id="KW-1133">Transmembrane helix</keyword>
<feature type="transmembrane region" description="Helical" evidence="1">
    <location>
        <begin position="12"/>
        <end position="31"/>
    </location>
</feature>
<evidence type="ECO:0000313" key="2">
    <source>
        <dbReference type="EMBL" id="OXA64282.1"/>
    </source>
</evidence>
<evidence type="ECO:0000256" key="1">
    <source>
        <dbReference type="SAM" id="Phobius"/>
    </source>
</evidence>
<proteinExistence type="predicted"/>
<sequence>MFFQNNKRDRKIFQCVIIINTIILISLVFYADSVIFLSCINGFDVISNLGNADKEDKMQLDDSSVNKVNWMSLFAWSLCLSVIIVLIGIQITVDVNMLNTPDENEHIRIDDVASWIIMSTWFLILSTLIFTFSIFFNPRRHYSSSPTSDDILDYDTPPKLNPVTIFILGFGGLILRFVQLYMGHRYLAWVKAGACHGNRRIMDNGGLV</sequence>